<evidence type="ECO:0000313" key="2">
    <source>
        <dbReference type="EMBL" id="CAB0012325.1"/>
    </source>
</evidence>
<protein>
    <submittedName>
        <fullName evidence="2">Uncharacterized protein</fullName>
    </submittedName>
</protein>
<proteinExistence type="predicted"/>
<dbReference type="EMBL" id="CADCXU010025274">
    <property type="protein sequence ID" value="CAB0012325.1"/>
    <property type="molecule type" value="Genomic_DNA"/>
</dbReference>
<sequence>MEVLLLEVDVEILGPLVHSPCPPQGPGETRGSLERHGPLVKEILARPRLSGQVDR</sequence>
<keyword evidence="3" id="KW-1185">Reference proteome</keyword>
<name>A0A6H5HFA6_9HEMI</name>
<reference evidence="2 3" key="1">
    <citation type="submission" date="2020-02" db="EMBL/GenBank/DDBJ databases">
        <authorList>
            <person name="Ferguson B K."/>
        </authorList>
    </citation>
    <scope>NUCLEOTIDE SEQUENCE [LARGE SCALE GENOMIC DNA]</scope>
</reference>
<dbReference type="EMBL" id="CADCXU010025273">
    <property type="protein sequence ID" value="CAB0012322.1"/>
    <property type="molecule type" value="Genomic_DNA"/>
</dbReference>
<dbReference type="Proteomes" id="UP000479000">
    <property type="component" value="Unassembled WGS sequence"/>
</dbReference>
<dbReference type="AlphaFoldDB" id="A0A6H5HFA6"/>
<evidence type="ECO:0000313" key="1">
    <source>
        <dbReference type="EMBL" id="CAB0012322.1"/>
    </source>
</evidence>
<organism evidence="2 3">
    <name type="scientific">Nesidiocoris tenuis</name>
    <dbReference type="NCBI Taxonomy" id="355587"/>
    <lineage>
        <taxon>Eukaryota</taxon>
        <taxon>Metazoa</taxon>
        <taxon>Ecdysozoa</taxon>
        <taxon>Arthropoda</taxon>
        <taxon>Hexapoda</taxon>
        <taxon>Insecta</taxon>
        <taxon>Pterygota</taxon>
        <taxon>Neoptera</taxon>
        <taxon>Paraneoptera</taxon>
        <taxon>Hemiptera</taxon>
        <taxon>Heteroptera</taxon>
        <taxon>Panheteroptera</taxon>
        <taxon>Cimicomorpha</taxon>
        <taxon>Miridae</taxon>
        <taxon>Dicyphina</taxon>
        <taxon>Nesidiocoris</taxon>
    </lineage>
</organism>
<evidence type="ECO:0000313" key="3">
    <source>
        <dbReference type="Proteomes" id="UP000479000"/>
    </source>
</evidence>
<accession>A0A6H5HFA6</accession>
<gene>
    <name evidence="1" type="ORF">NTEN_LOCUS17075</name>
    <name evidence="2" type="ORF">NTEN_LOCUS17076</name>
</gene>